<organism evidence="1 2">
    <name type="scientific">Labrys miyagiensis</name>
    <dbReference type="NCBI Taxonomy" id="346912"/>
    <lineage>
        <taxon>Bacteria</taxon>
        <taxon>Pseudomonadati</taxon>
        <taxon>Pseudomonadota</taxon>
        <taxon>Alphaproteobacteria</taxon>
        <taxon>Hyphomicrobiales</taxon>
        <taxon>Xanthobacteraceae</taxon>
        <taxon>Labrys</taxon>
    </lineage>
</organism>
<keyword evidence="2" id="KW-1185">Reference proteome</keyword>
<gene>
    <name evidence="1" type="ORF">GCM10007874_22240</name>
</gene>
<evidence type="ECO:0008006" key="3">
    <source>
        <dbReference type="Google" id="ProtNLM"/>
    </source>
</evidence>
<protein>
    <recommendedName>
        <fullName evidence="3">DUF992 domain-containing protein</fullName>
    </recommendedName>
</protein>
<proteinExistence type="predicted"/>
<dbReference type="InterPro" id="IPR009333">
    <property type="entry name" value="DUF992"/>
</dbReference>
<evidence type="ECO:0000313" key="1">
    <source>
        <dbReference type="EMBL" id="GLS19207.1"/>
    </source>
</evidence>
<accession>A0ABQ6CHU0</accession>
<name>A0ABQ6CHU0_9HYPH</name>
<reference evidence="2" key="1">
    <citation type="journal article" date="2019" name="Int. J. Syst. Evol. Microbiol.">
        <title>The Global Catalogue of Microorganisms (GCM) 10K type strain sequencing project: providing services to taxonomists for standard genome sequencing and annotation.</title>
        <authorList>
            <consortium name="The Broad Institute Genomics Platform"/>
            <consortium name="The Broad Institute Genome Sequencing Center for Infectious Disease"/>
            <person name="Wu L."/>
            <person name="Ma J."/>
        </authorList>
    </citation>
    <scope>NUCLEOTIDE SEQUENCE [LARGE SCALE GENOMIC DNA]</scope>
    <source>
        <strain evidence="2">NBRC 101365</strain>
    </source>
</reference>
<dbReference type="EMBL" id="BSPC01000021">
    <property type="protein sequence ID" value="GLS19207.1"/>
    <property type="molecule type" value="Genomic_DNA"/>
</dbReference>
<evidence type="ECO:0000313" key="2">
    <source>
        <dbReference type="Proteomes" id="UP001156882"/>
    </source>
</evidence>
<dbReference type="Proteomes" id="UP001156882">
    <property type="component" value="Unassembled WGS sequence"/>
</dbReference>
<comment type="caution">
    <text evidence="1">The sequence shown here is derived from an EMBL/GenBank/DDBJ whole genome shotgun (WGS) entry which is preliminary data.</text>
</comment>
<sequence>MHVGTLSCKVSGGIGLIVTSKKSLDCLFRPVKRPPERYVGHIQKFGLDVGVTKAGSIAWGVFEAGSHRTDLGGTYVGATAEATFAAGLGANVLIGGSDKSVALQPLSVSGQTGLNIAAGVGQISLERVH</sequence>
<dbReference type="Pfam" id="PF06186">
    <property type="entry name" value="DUF992"/>
    <property type="match status" value="1"/>
</dbReference>